<dbReference type="EMBL" id="KB007842">
    <property type="protein sequence ID" value="ELR23908.1"/>
    <property type="molecule type" value="Genomic_DNA"/>
</dbReference>
<sequence length="126" mass="14121">MKMLSVASLEDLNTFECHNNWGILEPPADSIKHRTEAAEGGKLDLILVPGLAFSRSGQRLGKGKGYYDRYIAHAERIAEQHNRPRPHLVGLGFTEQLEEDIPTLPHDRTLDLVLTPDDDDHEVPDS</sequence>
<dbReference type="InterPro" id="IPR037171">
    <property type="entry name" value="NagB/RpiA_transferase-like"/>
</dbReference>
<dbReference type="SUPFAM" id="SSF100950">
    <property type="entry name" value="NagB/RpiA/CoA transferase-like"/>
    <property type="match status" value="1"/>
</dbReference>
<keyword evidence="7" id="KW-1185">Reference proteome</keyword>
<evidence type="ECO:0000256" key="2">
    <source>
        <dbReference type="ARBA" id="ARBA00022741"/>
    </source>
</evidence>
<reference evidence="6 7" key="1">
    <citation type="journal article" date="2013" name="Genome Biol.">
        <title>Genome of Acanthamoeba castellanii highlights extensive lateral gene transfer and early evolution of tyrosine kinase signaling.</title>
        <authorList>
            <person name="Clarke M."/>
            <person name="Lohan A.J."/>
            <person name="Liu B."/>
            <person name="Lagkouvardos I."/>
            <person name="Roy S."/>
            <person name="Zafar N."/>
            <person name="Bertelli C."/>
            <person name="Schilde C."/>
            <person name="Kianianmomeni A."/>
            <person name="Burglin T.R."/>
            <person name="Frech C."/>
            <person name="Turcotte B."/>
            <person name="Kopec K.O."/>
            <person name="Synnott J.M."/>
            <person name="Choo C."/>
            <person name="Paponov I."/>
            <person name="Finkler A."/>
            <person name="Soon Heng Tan C."/>
            <person name="Hutchins A.P."/>
            <person name="Weinmeier T."/>
            <person name="Rattei T."/>
            <person name="Chu J.S."/>
            <person name="Gimenez G."/>
            <person name="Irimia M."/>
            <person name="Rigden D.J."/>
            <person name="Fitzpatrick D.A."/>
            <person name="Lorenzo-Morales J."/>
            <person name="Bateman A."/>
            <person name="Chiu C.H."/>
            <person name="Tang P."/>
            <person name="Hegemann P."/>
            <person name="Fromm H."/>
            <person name="Raoult D."/>
            <person name="Greub G."/>
            <person name="Miranda-Saavedra D."/>
            <person name="Chen N."/>
            <person name="Nash P."/>
            <person name="Ginger M.L."/>
            <person name="Horn M."/>
            <person name="Schaap P."/>
            <person name="Caler L."/>
            <person name="Loftus B."/>
        </authorList>
    </citation>
    <scope>NUCLEOTIDE SEQUENCE [LARGE SCALE GENOMIC DNA]</scope>
    <source>
        <strain evidence="6 7">Neff</strain>
    </source>
</reference>
<accession>L8HGR6</accession>
<organism evidence="6 7">
    <name type="scientific">Acanthamoeba castellanii (strain ATCC 30010 / Neff)</name>
    <dbReference type="NCBI Taxonomy" id="1257118"/>
    <lineage>
        <taxon>Eukaryota</taxon>
        <taxon>Amoebozoa</taxon>
        <taxon>Discosea</taxon>
        <taxon>Longamoebia</taxon>
        <taxon>Centramoebida</taxon>
        <taxon>Acanthamoebidae</taxon>
        <taxon>Acanthamoeba</taxon>
    </lineage>
</organism>
<dbReference type="AlphaFoldDB" id="L8HGR6"/>
<dbReference type="KEGG" id="acan:ACA1_074750"/>
<keyword evidence="2" id="KW-0547">Nucleotide-binding</keyword>
<dbReference type="Pfam" id="PF01812">
    <property type="entry name" value="5-FTHF_cyc-lig"/>
    <property type="match status" value="1"/>
</dbReference>
<dbReference type="Proteomes" id="UP000011083">
    <property type="component" value="Unassembled WGS sequence"/>
</dbReference>
<dbReference type="InterPro" id="IPR024185">
    <property type="entry name" value="FTHF_cligase-like_sf"/>
</dbReference>
<dbReference type="GO" id="GO:0009396">
    <property type="term" value="P:folic acid-containing compound biosynthetic process"/>
    <property type="evidence" value="ECO:0007669"/>
    <property type="project" value="TreeGrafter"/>
</dbReference>
<dbReference type="InterPro" id="IPR002698">
    <property type="entry name" value="FTHF_cligase"/>
</dbReference>
<gene>
    <name evidence="6" type="ORF">ACA1_074750</name>
</gene>
<dbReference type="RefSeq" id="XP_004353436.1">
    <property type="nucleotide sequence ID" value="XM_004353384.1"/>
</dbReference>
<comment type="similarity">
    <text evidence="1">Belongs to the 5-formyltetrahydrofolate cyclo-ligase family.</text>
</comment>
<evidence type="ECO:0000256" key="4">
    <source>
        <dbReference type="ARBA" id="ARBA00036539"/>
    </source>
</evidence>
<evidence type="ECO:0000256" key="3">
    <source>
        <dbReference type="ARBA" id="ARBA00022840"/>
    </source>
</evidence>
<evidence type="ECO:0000256" key="1">
    <source>
        <dbReference type="ARBA" id="ARBA00010638"/>
    </source>
</evidence>
<dbReference type="PANTHER" id="PTHR23407">
    <property type="entry name" value="ATPASE INHIBITOR/5-FORMYLTETRAHYDROFOLATE CYCLO-LIGASE"/>
    <property type="match status" value="1"/>
</dbReference>
<dbReference type="GeneID" id="14924905"/>
<comment type="catalytic activity">
    <reaction evidence="4">
        <text>(6S)-5-formyl-5,6,7,8-tetrahydrofolate + ATP = (6R)-5,10-methenyltetrahydrofolate + ADP + phosphate</text>
        <dbReference type="Rhea" id="RHEA:10488"/>
        <dbReference type="ChEBI" id="CHEBI:30616"/>
        <dbReference type="ChEBI" id="CHEBI:43474"/>
        <dbReference type="ChEBI" id="CHEBI:57455"/>
        <dbReference type="ChEBI" id="CHEBI:57457"/>
        <dbReference type="ChEBI" id="CHEBI:456216"/>
        <dbReference type="EC" id="6.3.3.2"/>
    </reaction>
</comment>
<dbReference type="GO" id="GO:0005524">
    <property type="term" value="F:ATP binding"/>
    <property type="evidence" value="ECO:0007669"/>
    <property type="project" value="UniProtKB-KW"/>
</dbReference>
<dbReference type="GO" id="GO:0005739">
    <property type="term" value="C:mitochondrion"/>
    <property type="evidence" value="ECO:0007669"/>
    <property type="project" value="TreeGrafter"/>
</dbReference>
<dbReference type="Gene3D" id="3.40.50.10420">
    <property type="entry name" value="NagB/RpiA/CoA transferase-like"/>
    <property type="match status" value="1"/>
</dbReference>
<dbReference type="GO" id="GO:0030272">
    <property type="term" value="F:5-formyltetrahydrofolate cyclo-ligase activity"/>
    <property type="evidence" value="ECO:0007669"/>
    <property type="project" value="UniProtKB-EC"/>
</dbReference>
<evidence type="ECO:0000256" key="5">
    <source>
        <dbReference type="ARBA" id="ARBA00038966"/>
    </source>
</evidence>
<dbReference type="VEuPathDB" id="AmoebaDB:ACA1_074750"/>
<name>L8HGR6_ACACF</name>
<protein>
    <recommendedName>
        <fullName evidence="5">5-formyltetrahydrofolate cyclo-ligase</fullName>
        <ecNumber evidence="5">6.3.3.2</ecNumber>
    </recommendedName>
</protein>
<dbReference type="GO" id="GO:0035999">
    <property type="term" value="P:tetrahydrofolate interconversion"/>
    <property type="evidence" value="ECO:0007669"/>
    <property type="project" value="TreeGrafter"/>
</dbReference>
<evidence type="ECO:0000313" key="6">
    <source>
        <dbReference type="EMBL" id="ELR23908.1"/>
    </source>
</evidence>
<dbReference type="PANTHER" id="PTHR23407:SF1">
    <property type="entry name" value="5-FORMYLTETRAHYDROFOLATE CYCLO-LIGASE"/>
    <property type="match status" value="1"/>
</dbReference>
<keyword evidence="3" id="KW-0067">ATP-binding</keyword>
<proteinExistence type="inferred from homology"/>
<dbReference type="OrthoDB" id="2015992at2759"/>
<keyword evidence="6" id="KW-0436">Ligase</keyword>
<dbReference type="EC" id="6.3.3.2" evidence="5"/>
<evidence type="ECO:0000313" key="7">
    <source>
        <dbReference type="Proteomes" id="UP000011083"/>
    </source>
</evidence>
<dbReference type="STRING" id="1257118.L8HGR6"/>